<dbReference type="Pfam" id="PF01810">
    <property type="entry name" value="LysE"/>
    <property type="match status" value="1"/>
</dbReference>
<keyword evidence="3 6" id="KW-0812">Transmembrane</keyword>
<evidence type="ECO:0000256" key="6">
    <source>
        <dbReference type="SAM" id="Phobius"/>
    </source>
</evidence>
<feature type="transmembrane region" description="Helical" evidence="6">
    <location>
        <begin position="46"/>
        <end position="69"/>
    </location>
</feature>
<dbReference type="PIRSF" id="PIRSF006324">
    <property type="entry name" value="LeuE"/>
    <property type="match status" value="1"/>
</dbReference>
<evidence type="ECO:0000256" key="1">
    <source>
        <dbReference type="ARBA" id="ARBA00004651"/>
    </source>
</evidence>
<sequence length="216" mass="22702">MLPDFVPSVSVLAAFTVAALVLAVTPGPDMTFFMSKTLTQGRKAGIAAVLGATAGLVIHTVLAAIGVSALLAASALAFTVLKIVGAAYLIWLAFQAVRNGSSFRLDPIEASRQPLHRVWLQGLGINILNPKIVLFFVTFLPQFVSATDPYAVEKLLFLGSYFLALGLPICLLMVTGASAFAGALKSSPKVMRAFDWVFAGIMGSFALKLLAAKASN</sequence>
<dbReference type="EMBL" id="JAPEVI010000003">
    <property type="protein sequence ID" value="MCX2722882.1"/>
    <property type="molecule type" value="Genomic_DNA"/>
</dbReference>
<keyword evidence="4 6" id="KW-1133">Transmembrane helix</keyword>
<feature type="transmembrane region" description="Helical" evidence="6">
    <location>
        <begin position="118"/>
        <end position="140"/>
    </location>
</feature>
<evidence type="ECO:0000313" key="7">
    <source>
        <dbReference type="EMBL" id="MCX2722882.1"/>
    </source>
</evidence>
<protein>
    <submittedName>
        <fullName evidence="7">LysE family translocator</fullName>
    </submittedName>
</protein>
<dbReference type="PANTHER" id="PTHR30086:SF20">
    <property type="entry name" value="ARGININE EXPORTER PROTEIN ARGO-RELATED"/>
    <property type="match status" value="1"/>
</dbReference>
<feature type="transmembrane region" description="Helical" evidence="6">
    <location>
        <begin position="160"/>
        <end position="181"/>
    </location>
</feature>
<gene>
    <name evidence="7" type="ORF">ON753_10910</name>
</gene>
<dbReference type="PANTHER" id="PTHR30086">
    <property type="entry name" value="ARGININE EXPORTER PROTEIN ARGO"/>
    <property type="match status" value="1"/>
</dbReference>
<dbReference type="Proteomes" id="UP001300261">
    <property type="component" value="Unassembled WGS sequence"/>
</dbReference>
<comment type="subcellular location">
    <subcellularLocation>
        <location evidence="1">Cell membrane</location>
        <topology evidence="1">Multi-pass membrane protein</topology>
    </subcellularLocation>
</comment>
<feature type="transmembrane region" description="Helical" evidence="6">
    <location>
        <begin position="6"/>
        <end position="25"/>
    </location>
</feature>
<feature type="transmembrane region" description="Helical" evidence="6">
    <location>
        <begin position="75"/>
        <end position="97"/>
    </location>
</feature>
<evidence type="ECO:0000256" key="2">
    <source>
        <dbReference type="ARBA" id="ARBA00022475"/>
    </source>
</evidence>
<name>A0ABT3R144_9HYPH</name>
<proteinExistence type="predicted"/>
<evidence type="ECO:0000256" key="5">
    <source>
        <dbReference type="ARBA" id="ARBA00023136"/>
    </source>
</evidence>
<evidence type="ECO:0000313" key="8">
    <source>
        <dbReference type="Proteomes" id="UP001300261"/>
    </source>
</evidence>
<reference evidence="7 8" key="1">
    <citation type="journal article" date="2016" name="Int. J. Syst. Evol. Microbiol.">
        <title>Labrenzia salina sp. nov., isolated from the rhizosphere of the halophyte Arthrocnemum macrostachyum.</title>
        <authorList>
            <person name="Camacho M."/>
            <person name="Redondo-Gomez S."/>
            <person name="Rodriguez-Llorente I."/>
            <person name="Rohde M."/>
            <person name="Sproer C."/>
            <person name="Schumann P."/>
            <person name="Klenk H.P."/>
            <person name="Montero-Calasanz M.D.C."/>
        </authorList>
    </citation>
    <scope>NUCLEOTIDE SEQUENCE [LARGE SCALE GENOMIC DNA]</scope>
    <source>
        <strain evidence="7 8">DSM 29163</strain>
    </source>
</reference>
<evidence type="ECO:0000256" key="3">
    <source>
        <dbReference type="ARBA" id="ARBA00022692"/>
    </source>
</evidence>
<evidence type="ECO:0000256" key="4">
    <source>
        <dbReference type="ARBA" id="ARBA00022989"/>
    </source>
</evidence>
<keyword evidence="2" id="KW-1003">Cell membrane</keyword>
<dbReference type="RefSeq" id="WP_265962542.1">
    <property type="nucleotide sequence ID" value="NZ_JAPEVI010000003.1"/>
</dbReference>
<organism evidence="7 8">
    <name type="scientific">Roseibium salinum</name>
    <dbReference type="NCBI Taxonomy" id="1604349"/>
    <lineage>
        <taxon>Bacteria</taxon>
        <taxon>Pseudomonadati</taxon>
        <taxon>Pseudomonadota</taxon>
        <taxon>Alphaproteobacteria</taxon>
        <taxon>Hyphomicrobiales</taxon>
        <taxon>Stappiaceae</taxon>
        <taxon>Roseibium</taxon>
    </lineage>
</organism>
<keyword evidence="5 6" id="KW-0472">Membrane</keyword>
<dbReference type="InterPro" id="IPR001123">
    <property type="entry name" value="LeuE-type"/>
</dbReference>
<accession>A0ABT3R144</accession>
<keyword evidence="8" id="KW-1185">Reference proteome</keyword>
<feature type="transmembrane region" description="Helical" evidence="6">
    <location>
        <begin position="193"/>
        <end position="211"/>
    </location>
</feature>
<comment type="caution">
    <text evidence="7">The sequence shown here is derived from an EMBL/GenBank/DDBJ whole genome shotgun (WGS) entry which is preliminary data.</text>
</comment>